<dbReference type="AlphaFoldDB" id="A0AAV5NPM3"/>
<dbReference type="EMBL" id="BSNX01000016">
    <property type="protein sequence ID" value="GLQ72549.1"/>
    <property type="molecule type" value="Genomic_DNA"/>
</dbReference>
<evidence type="ECO:0000313" key="2">
    <source>
        <dbReference type="Proteomes" id="UP001156690"/>
    </source>
</evidence>
<sequence>MEQVIEVVNYKVLDGVTESQLLEASDQIVGFLKRSEGFLYRSLSYNQQKETWTDTVYWQDMEKAQAASKEFMAAPETQDYASKIQMESVDMQHQIIKSDTGCTN</sequence>
<evidence type="ECO:0000313" key="1">
    <source>
        <dbReference type="EMBL" id="GLQ72549.1"/>
    </source>
</evidence>
<dbReference type="Proteomes" id="UP001156690">
    <property type="component" value="Unassembled WGS sequence"/>
</dbReference>
<dbReference type="SUPFAM" id="SSF54909">
    <property type="entry name" value="Dimeric alpha+beta barrel"/>
    <property type="match status" value="1"/>
</dbReference>
<gene>
    <name evidence="1" type="ORF">GCM10007932_19090</name>
</gene>
<reference evidence="2" key="1">
    <citation type="journal article" date="2019" name="Int. J. Syst. Evol. Microbiol.">
        <title>The Global Catalogue of Microorganisms (GCM) 10K type strain sequencing project: providing services to taxonomists for standard genome sequencing and annotation.</title>
        <authorList>
            <consortium name="The Broad Institute Genomics Platform"/>
            <consortium name="The Broad Institute Genome Sequencing Center for Infectious Disease"/>
            <person name="Wu L."/>
            <person name="Ma J."/>
        </authorList>
    </citation>
    <scope>NUCLEOTIDE SEQUENCE [LARGE SCALE GENOMIC DNA]</scope>
    <source>
        <strain evidence="2">NBRC 15640</strain>
    </source>
</reference>
<dbReference type="RefSeq" id="WP_126609415.1">
    <property type="nucleotide sequence ID" value="NZ_AP025145.1"/>
</dbReference>
<accession>A0AAV5NPM3</accession>
<keyword evidence="2" id="KW-1185">Reference proteome</keyword>
<dbReference type="InterPro" id="IPR011008">
    <property type="entry name" value="Dimeric_a/b-barrel"/>
</dbReference>
<evidence type="ECO:0008006" key="3">
    <source>
        <dbReference type="Google" id="ProtNLM"/>
    </source>
</evidence>
<proteinExistence type="predicted"/>
<name>A0AAV5NPM3_9VIBR</name>
<protein>
    <recommendedName>
        <fullName evidence="3">Antibiotic biosynthesis monooxygenase</fullName>
    </recommendedName>
</protein>
<organism evidence="1 2">
    <name type="scientific">Vibrio penaeicida</name>
    <dbReference type="NCBI Taxonomy" id="104609"/>
    <lineage>
        <taxon>Bacteria</taxon>
        <taxon>Pseudomonadati</taxon>
        <taxon>Pseudomonadota</taxon>
        <taxon>Gammaproteobacteria</taxon>
        <taxon>Vibrionales</taxon>
        <taxon>Vibrionaceae</taxon>
        <taxon>Vibrio</taxon>
    </lineage>
</organism>
<comment type="caution">
    <text evidence="1">The sequence shown here is derived from an EMBL/GenBank/DDBJ whole genome shotgun (WGS) entry which is preliminary data.</text>
</comment>